<feature type="non-terminal residue" evidence="7">
    <location>
        <position position="1"/>
    </location>
</feature>
<sequence>ETDKVVLEVVAPEDGVMGEHIHAEGDTVLGEQVIGKLSAGSATPAAPSSAPEASASSDESSDVLTPSVRRLIAEKGLDASAIKGTGKNGRITKEDVDAFLSAPTAKPAPAQAAPAPAPVAALG</sequence>
<name>A0A5S3XZ79_9GAMM</name>
<keyword evidence="3 7" id="KW-0808">Transferase</keyword>
<dbReference type="SUPFAM" id="SSF47005">
    <property type="entry name" value="Peripheral subunit-binding domain of 2-oxo acid dehydrogenase complex"/>
    <property type="match status" value="1"/>
</dbReference>
<proteinExistence type="inferred from homology"/>
<dbReference type="InterPro" id="IPR004167">
    <property type="entry name" value="PSBD"/>
</dbReference>
<dbReference type="SUPFAM" id="SSF51230">
    <property type="entry name" value="Single hybrid motif"/>
    <property type="match status" value="1"/>
</dbReference>
<dbReference type="Gene3D" id="2.40.50.100">
    <property type="match status" value="1"/>
</dbReference>
<evidence type="ECO:0000313" key="8">
    <source>
        <dbReference type="Proteomes" id="UP000305874"/>
    </source>
</evidence>
<comment type="similarity">
    <text evidence="2">Belongs to the 2-oxoacid dehydrogenase family.</text>
</comment>
<keyword evidence="4" id="KW-0012">Acyltransferase</keyword>
<organism evidence="7 8">
    <name type="scientific">Pseudoalteromonas ruthenica</name>
    <dbReference type="NCBI Taxonomy" id="151081"/>
    <lineage>
        <taxon>Bacteria</taxon>
        <taxon>Pseudomonadati</taxon>
        <taxon>Pseudomonadota</taxon>
        <taxon>Gammaproteobacteria</taxon>
        <taxon>Alteromonadales</taxon>
        <taxon>Pseudoalteromonadaceae</taxon>
        <taxon>Pseudoalteromonas</taxon>
    </lineage>
</organism>
<reference evidence="7 8" key="1">
    <citation type="submission" date="2017-12" db="EMBL/GenBank/DDBJ databases">
        <authorList>
            <person name="Paulsen S."/>
            <person name="Gram L.K."/>
        </authorList>
    </citation>
    <scope>NUCLEOTIDE SEQUENCE [LARGE SCALE GENOMIC DNA]</scope>
    <source>
        <strain evidence="7 8">S2897</strain>
    </source>
</reference>
<feature type="compositionally biased region" description="Low complexity" evidence="5">
    <location>
        <begin position="38"/>
        <end position="58"/>
    </location>
</feature>
<dbReference type="RefSeq" id="WP_171042048.1">
    <property type="nucleotide sequence ID" value="NZ_PNCG01001178.1"/>
</dbReference>
<evidence type="ECO:0000256" key="2">
    <source>
        <dbReference type="ARBA" id="ARBA00007317"/>
    </source>
</evidence>
<reference evidence="8" key="2">
    <citation type="submission" date="2019-06" db="EMBL/GenBank/DDBJ databases">
        <title>Co-occurence of chitin degradation, pigmentation and bioactivity in marine Pseudoalteromonas.</title>
        <authorList>
            <person name="Sonnenschein E.C."/>
            <person name="Bech P.K."/>
        </authorList>
    </citation>
    <scope>NUCLEOTIDE SEQUENCE [LARGE SCALE GENOMIC DNA]</scope>
    <source>
        <strain evidence="8">S2897</strain>
    </source>
</reference>
<dbReference type="InterPro" id="IPR050743">
    <property type="entry name" value="2-oxoacid_DH_E2_comp"/>
</dbReference>
<dbReference type="AlphaFoldDB" id="A0A5S3XZ79"/>
<dbReference type="PANTHER" id="PTHR43178">
    <property type="entry name" value="DIHYDROLIPOAMIDE ACETYLTRANSFERASE COMPONENT OF PYRUVATE DEHYDROGENASE COMPLEX"/>
    <property type="match status" value="1"/>
</dbReference>
<evidence type="ECO:0000256" key="4">
    <source>
        <dbReference type="ARBA" id="ARBA00023315"/>
    </source>
</evidence>
<evidence type="ECO:0000259" key="6">
    <source>
        <dbReference type="PROSITE" id="PS51826"/>
    </source>
</evidence>
<dbReference type="PROSITE" id="PS51826">
    <property type="entry name" value="PSBD"/>
    <property type="match status" value="1"/>
</dbReference>
<evidence type="ECO:0000256" key="5">
    <source>
        <dbReference type="SAM" id="MobiDB-lite"/>
    </source>
</evidence>
<dbReference type="InterPro" id="IPR036625">
    <property type="entry name" value="E3-bd_dom_sf"/>
</dbReference>
<gene>
    <name evidence="7" type="ORF">CWC05_24330</name>
</gene>
<dbReference type="PANTHER" id="PTHR43178:SF5">
    <property type="entry name" value="LIPOAMIDE ACYLTRANSFERASE COMPONENT OF BRANCHED-CHAIN ALPHA-KETO ACID DEHYDROGENASE COMPLEX, MITOCHONDRIAL"/>
    <property type="match status" value="1"/>
</dbReference>
<feature type="domain" description="Peripheral subunit-binding (PSBD)" evidence="6">
    <location>
        <begin position="63"/>
        <end position="100"/>
    </location>
</feature>
<dbReference type="Gene3D" id="4.10.320.10">
    <property type="entry name" value="E3-binding domain"/>
    <property type="match status" value="1"/>
</dbReference>
<feature type="non-terminal residue" evidence="7">
    <location>
        <position position="123"/>
    </location>
</feature>
<evidence type="ECO:0000256" key="1">
    <source>
        <dbReference type="ARBA" id="ARBA00001938"/>
    </source>
</evidence>
<dbReference type="GO" id="GO:0005737">
    <property type="term" value="C:cytoplasm"/>
    <property type="evidence" value="ECO:0007669"/>
    <property type="project" value="TreeGrafter"/>
</dbReference>
<comment type="caution">
    <text evidence="7">The sequence shown here is derived from an EMBL/GenBank/DDBJ whole genome shotgun (WGS) entry which is preliminary data.</text>
</comment>
<dbReference type="Pfam" id="PF02817">
    <property type="entry name" value="E3_binding"/>
    <property type="match status" value="1"/>
</dbReference>
<dbReference type="InterPro" id="IPR011053">
    <property type="entry name" value="Single_hybrid_motif"/>
</dbReference>
<evidence type="ECO:0000313" key="7">
    <source>
        <dbReference type="EMBL" id="TMP64778.1"/>
    </source>
</evidence>
<dbReference type="Proteomes" id="UP000305874">
    <property type="component" value="Unassembled WGS sequence"/>
</dbReference>
<dbReference type="EMBL" id="PNCG01001178">
    <property type="protein sequence ID" value="TMP64778.1"/>
    <property type="molecule type" value="Genomic_DNA"/>
</dbReference>
<dbReference type="GO" id="GO:0016407">
    <property type="term" value="F:acetyltransferase activity"/>
    <property type="evidence" value="ECO:0007669"/>
    <property type="project" value="TreeGrafter"/>
</dbReference>
<dbReference type="GO" id="GO:0031405">
    <property type="term" value="F:lipoic acid binding"/>
    <property type="evidence" value="ECO:0007669"/>
    <property type="project" value="TreeGrafter"/>
</dbReference>
<protein>
    <submittedName>
        <fullName evidence="7">Dihydrolipoamide succinyltransferase</fullName>
    </submittedName>
</protein>
<comment type="cofactor">
    <cofactor evidence="1">
        <name>(R)-lipoate</name>
        <dbReference type="ChEBI" id="CHEBI:83088"/>
    </cofactor>
</comment>
<accession>A0A5S3XZ79</accession>
<feature type="region of interest" description="Disordered" evidence="5">
    <location>
        <begin position="38"/>
        <end position="67"/>
    </location>
</feature>
<feature type="region of interest" description="Disordered" evidence="5">
    <location>
        <begin position="102"/>
        <end position="123"/>
    </location>
</feature>
<evidence type="ECO:0000256" key="3">
    <source>
        <dbReference type="ARBA" id="ARBA00022679"/>
    </source>
</evidence>